<accession>A0AAN7LJ47</accession>
<gene>
    <name evidence="2" type="ORF">SAY86_002443</name>
</gene>
<comment type="caution">
    <text evidence="2">The sequence shown here is derived from an EMBL/GenBank/DDBJ whole genome shotgun (WGS) entry which is preliminary data.</text>
</comment>
<proteinExistence type="predicted"/>
<sequence>MKRPDQSERLRAEHSVRETHSSPSPTHQKVQSEIRFRRKKTQLLSTFSQHGTVSQTMKMMISLQEMMISLQDSRCKHSALLSESHSSVHFPLEVGISLPFPLLRGGT</sequence>
<organism evidence="2 3">
    <name type="scientific">Trapa natans</name>
    <name type="common">Water chestnut</name>
    <dbReference type="NCBI Taxonomy" id="22666"/>
    <lineage>
        <taxon>Eukaryota</taxon>
        <taxon>Viridiplantae</taxon>
        <taxon>Streptophyta</taxon>
        <taxon>Embryophyta</taxon>
        <taxon>Tracheophyta</taxon>
        <taxon>Spermatophyta</taxon>
        <taxon>Magnoliopsida</taxon>
        <taxon>eudicotyledons</taxon>
        <taxon>Gunneridae</taxon>
        <taxon>Pentapetalae</taxon>
        <taxon>rosids</taxon>
        <taxon>malvids</taxon>
        <taxon>Myrtales</taxon>
        <taxon>Lythraceae</taxon>
        <taxon>Trapa</taxon>
    </lineage>
</organism>
<dbReference type="Proteomes" id="UP001346149">
    <property type="component" value="Unassembled WGS sequence"/>
</dbReference>
<protein>
    <submittedName>
        <fullName evidence="2">Uncharacterized protein</fullName>
    </submittedName>
</protein>
<dbReference type="AlphaFoldDB" id="A0AAN7LJ47"/>
<keyword evidence="3" id="KW-1185">Reference proteome</keyword>
<feature type="compositionally biased region" description="Basic and acidic residues" evidence="1">
    <location>
        <begin position="1"/>
        <end position="20"/>
    </location>
</feature>
<reference evidence="2 3" key="1">
    <citation type="journal article" date="2023" name="Hortic Res">
        <title>Pangenome of water caltrop reveals structural variations and asymmetric subgenome divergence after allopolyploidization.</title>
        <authorList>
            <person name="Zhang X."/>
            <person name="Chen Y."/>
            <person name="Wang L."/>
            <person name="Yuan Y."/>
            <person name="Fang M."/>
            <person name="Shi L."/>
            <person name="Lu R."/>
            <person name="Comes H.P."/>
            <person name="Ma Y."/>
            <person name="Chen Y."/>
            <person name="Huang G."/>
            <person name="Zhou Y."/>
            <person name="Zheng Z."/>
            <person name="Qiu Y."/>
        </authorList>
    </citation>
    <scope>NUCLEOTIDE SEQUENCE [LARGE SCALE GENOMIC DNA]</scope>
    <source>
        <strain evidence="2">F231</strain>
    </source>
</reference>
<evidence type="ECO:0000313" key="3">
    <source>
        <dbReference type="Proteomes" id="UP001346149"/>
    </source>
</evidence>
<dbReference type="EMBL" id="JAXQNO010000013">
    <property type="protein sequence ID" value="KAK4785754.1"/>
    <property type="molecule type" value="Genomic_DNA"/>
</dbReference>
<name>A0AAN7LJ47_TRANT</name>
<evidence type="ECO:0000313" key="2">
    <source>
        <dbReference type="EMBL" id="KAK4785754.1"/>
    </source>
</evidence>
<feature type="region of interest" description="Disordered" evidence="1">
    <location>
        <begin position="1"/>
        <end position="34"/>
    </location>
</feature>
<evidence type="ECO:0000256" key="1">
    <source>
        <dbReference type="SAM" id="MobiDB-lite"/>
    </source>
</evidence>